<evidence type="ECO:0000256" key="1">
    <source>
        <dbReference type="ARBA" id="ARBA00001936"/>
    </source>
</evidence>
<dbReference type="Pfam" id="PF00293">
    <property type="entry name" value="NUDIX"/>
    <property type="match status" value="1"/>
</dbReference>
<evidence type="ECO:0000256" key="3">
    <source>
        <dbReference type="ARBA" id="ARBA00022723"/>
    </source>
</evidence>
<keyword evidence="4" id="KW-0378">Hydrolase</keyword>
<dbReference type="CDD" id="cd03426">
    <property type="entry name" value="NUDIX_CoAse_Nudt7"/>
    <property type="match status" value="1"/>
</dbReference>
<organism evidence="8 9">
    <name type="scientific">Acetomicrobium thermoterrenum DSM 13490</name>
    <dbReference type="NCBI Taxonomy" id="1120987"/>
    <lineage>
        <taxon>Bacteria</taxon>
        <taxon>Thermotogati</taxon>
        <taxon>Synergistota</taxon>
        <taxon>Synergistia</taxon>
        <taxon>Synergistales</taxon>
        <taxon>Acetomicrobiaceae</taxon>
        <taxon>Acetomicrobium</taxon>
    </lineage>
</organism>
<evidence type="ECO:0000256" key="4">
    <source>
        <dbReference type="ARBA" id="ARBA00022801"/>
    </source>
</evidence>
<keyword evidence="5" id="KW-0460">Magnesium</keyword>
<evidence type="ECO:0000313" key="8">
    <source>
        <dbReference type="EMBL" id="SDX68291.1"/>
    </source>
</evidence>
<reference evidence="9" key="1">
    <citation type="submission" date="2016-10" db="EMBL/GenBank/DDBJ databases">
        <authorList>
            <person name="Varghese N."/>
            <person name="Submissions S."/>
        </authorList>
    </citation>
    <scope>NUCLEOTIDE SEQUENCE [LARGE SCALE GENOMIC DNA]</scope>
    <source>
        <strain evidence="9">DSM 13490</strain>
    </source>
</reference>
<evidence type="ECO:0000256" key="2">
    <source>
        <dbReference type="ARBA" id="ARBA00001946"/>
    </source>
</evidence>
<keyword evidence="3" id="KW-0479">Metal-binding</keyword>
<keyword evidence="9" id="KW-1185">Reference proteome</keyword>
<keyword evidence="6" id="KW-0464">Manganese</keyword>
<dbReference type="EMBL" id="FNPD01000001">
    <property type="protein sequence ID" value="SDX68291.1"/>
    <property type="molecule type" value="Genomic_DNA"/>
</dbReference>
<proteinExistence type="predicted"/>
<dbReference type="GO" id="GO:0010945">
    <property type="term" value="F:coenzyme A diphosphatase activity"/>
    <property type="evidence" value="ECO:0007669"/>
    <property type="project" value="InterPro"/>
</dbReference>
<dbReference type="InterPro" id="IPR015797">
    <property type="entry name" value="NUDIX_hydrolase-like_dom_sf"/>
</dbReference>
<evidence type="ECO:0000259" key="7">
    <source>
        <dbReference type="PROSITE" id="PS51462"/>
    </source>
</evidence>
<dbReference type="GO" id="GO:0046872">
    <property type="term" value="F:metal ion binding"/>
    <property type="evidence" value="ECO:0007669"/>
    <property type="project" value="UniProtKB-KW"/>
</dbReference>
<accession>A0A1H3DPH5</accession>
<comment type="cofactor">
    <cofactor evidence="2">
        <name>Mg(2+)</name>
        <dbReference type="ChEBI" id="CHEBI:18420"/>
    </cofactor>
</comment>
<name>A0A1H3DPH5_9BACT</name>
<sequence length="229" mass="26048">MDVGFDDRRDYNEFCPWRRFGFRKKVLSSDWRSMEREIARHYGDRVKISSLVKSAVLVPMLTVAGRPSLLLVEKKDDLPKHGGQIAFPGGKMEPYDKGPVETALREFEEETGLPSSEISVVDMLDPELTHTTGFVIVPVVGFLKNIDNLKKVKVDSNEIKRIIIFFLDDPNGGKFELETFSLSEGFSLLYPIYRLKSGVRIWGATARILLKIMVNSGVYFRGALERRCL</sequence>
<dbReference type="PROSITE" id="PS51462">
    <property type="entry name" value="NUDIX"/>
    <property type="match status" value="1"/>
</dbReference>
<dbReference type="Proteomes" id="UP000199266">
    <property type="component" value="Unassembled WGS sequence"/>
</dbReference>
<dbReference type="InterPro" id="IPR045121">
    <property type="entry name" value="CoAse"/>
</dbReference>
<feature type="domain" description="Nudix hydrolase" evidence="7">
    <location>
        <begin position="51"/>
        <end position="190"/>
    </location>
</feature>
<dbReference type="PANTHER" id="PTHR12992:SF11">
    <property type="entry name" value="MITOCHONDRIAL COENZYME A DIPHOSPHATASE NUDT8"/>
    <property type="match status" value="1"/>
</dbReference>
<comment type="cofactor">
    <cofactor evidence="1">
        <name>Mn(2+)</name>
        <dbReference type="ChEBI" id="CHEBI:29035"/>
    </cofactor>
</comment>
<dbReference type="SUPFAM" id="SSF55811">
    <property type="entry name" value="Nudix"/>
    <property type="match status" value="1"/>
</dbReference>
<evidence type="ECO:0000256" key="6">
    <source>
        <dbReference type="ARBA" id="ARBA00023211"/>
    </source>
</evidence>
<dbReference type="RefSeq" id="WP_234945353.1">
    <property type="nucleotide sequence ID" value="NZ_FNPD01000001.1"/>
</dbReference>
<evidence type="ECO:0000256" key="5">
    <source>
        <dbReference type="ARBA" id="ARBA00022842"/>
    </source>
</evidence>
<gene>
    <name evidence="8" type="ORF">SAMN03080603_00254</name>
</gene>
<dbReference type="InterPro" id="IPR000086">
    <property type="entry name" value="NUDIX_hydrolase_dom"/>
</dbReference>
<dbReference type="PANTHER" id="PTHR12992">
    <property type="entry name" value="NUDIX HYDROLASE"/>
    <property type="match status" value="1"/>
</dbReference>
<dbReference type="Gene3D" id="3.90.79.10">
    <property type="entry name" value="Nucleoside Triphosphate Pyrophosphohydrolase"/>
    <property type="match status" value="1"/>
</dbReference>
<protein>
    <submittedName>
        <fullName evidence="8">8-oxo-dGTP pyrophosphatase MutT, NUDIX family</fullName>
    </submittedName>
</protein>
<evidence type="ECO:0000313" key="9">
    <source>
        <dbReference type="Proteomes" id="UP000199266"/>
    </source>
</evidence>
<dbReference type="AlphaFoldDB" id="A0A1H3DPH5"/>